<evidence type="ECO:0000256" key="13">
    <source>
        <dbReference type="RuleBase" id="RU000304"/>
    </source>
</evidence>
<dbReference type="Pfam" id="PF00069">
    <property type="entry name" value="Pkinase"/>
    <property type="match status" value="1"/>
</dbReference>
<dbReference type="Proteomes" id="UP000612746">
    <property type="component" value="Unassembled WGS sequence"/>
</dbReference>
<dbReference type="SMART" id="SM00220">
    <property type="entry name" value="S_TKc"/>
    <property type="match status" value="1"/>
</dbReference>
<evidence type="ECO:0000259" key="15">
    <source>
        <dbReference type="PROSITE" id="PS50011"/>
    </source>
</evidence>
<dbReference type="PANTHER" id="PTHR24347">
    <property type="entry name" value="SERINE/THREONINE-PROTEIN KINASE"/>
    <property type="match status" value="1"/>
</dbReference>
<keyword evidence="3 13" id="KW-0723">Serine/threonine-protein kinase</keyword>
<dbReference type="GO" id="GO:0005516">
    <property type="term" value="F:calmodulin binding"/>
    <property type="evidence" value="ECO:0007669"/>
    <property type="project" value="UniProtKB-KW"/>
</dbReference>
<comment type="catalytic activity">
    <reaction evidence="11">
        <text>L-seryl-[protein] + ATP = O-phospho-L-seryl-[protein] + ADP + H(+)</text>
        <dbReference type="Rhea" id="RHEA:17989"/>
        <dbReference type="Rhea" id="RHEA-COMP:9863"/>
        <dbReference type="Rhea" id="RHEA-COMP:11604"/>
        <dbReference type="ChEBI" id="CHEBI:15378"/>
        <dbReference type="ChEBI" id="CHEBI:29999"/>
        <dbReference type="ChEBI" id="CHEBI:30616"/>
        <dbReference type="ChEBI" id="CHEBI:83421"/>
        <dbReference type="ChEBI" id="CHEBI:456216"/>
        <dbReference type="EC" id="2.7.11.17"/>
    </reaction>
</comment>
<dbReference type="CDD" id="cd05117">
    <property type="entry name" value="STKc_CAMK"/>
    <property type="match status" value="1"/>
</dbReference>
<evidence type="ECO:0000313" key="16">
    <source>
        <dbReference type="EMBL" id="KAG2173384.1"/>
    </source>
</evidence>
<evidence type="ECO:0000256" key="5">
    <source>
        <dbReference type="ARBA" id="ARBA00022679"/>
    </source>
</evidence>
<keyword evidence="4" id="KW-0597">Phosphoprotein</keyword>
<dbReference type="GO" id="GO:0004683">
    <property type="term" value="F:calcium/calmodulin-dependent protein kinase activity"/>
    <property type="evidence" value="ECO:0007669"/>
    <property type="project" value="UniProtKB-EC"/>
</dbReference>
<evidence type="ECO:0000256" key="14">
    <source>
        <dbReference type="SAM" id="MobiDB-lite"/>
    </source>
</evidence>
<evidence type="ECO:0000256" key="2">
    <source>
        <dbReference type="ARBA" id="ARBA00012434"/>
    </source>
</evidence>
<evidence type="ECO:0000256" key="9">
    <source>
        <dbReference type="ARBA" id="ARBA00022860"/>
    </source>
</evidence>
<evidence type="ECO:0000256" key="11">
    <source>
        <dbReference type="ARBA" id="ARBA00047430"/>
    </source>
</evidence>
<evidence type="ECO:0000256" key="6">
    <source>
        <dbReference type="ARBA" id="ARBA00022741"/>
    </source>
</evidence>
<keyword evidence="8 12" id="KW-0067">ATP-binding</keyword>
<evidence type="ECO:0000256" key="8">
    <source>
        <dbReference type="ARBA" id="ARBA00022840"/>
    </source>
</evidence>
<keyword evidence="5" id="KW-0808">Transferase</keyword>
<accession>A0A8H7PG74</accession>
<reference evidence="16" key="1">
    <citation type="submission" date="2020-12" db="EMBL/GenBank/DDBJ databases">
        <title>Metabolic potential, ecology and presence of endohyphal bacteria is reflected in genomic diversity of Mucoromycotina.</title>
        <authorList>
            <person name="Muszewska A."/>
            <person name="Okrasinska A."/>
            <person name="Steczkiewicz K."/>
            <person name="Drgas O."/>
            <person name="Orlowska M."/>
            <person name="Perlinska-Lenart U."/>
            <person name="Aleksandrzak-Piekarczyk T."/>
            <person name="Szatraj K."/>
            <person name="Zielenkiewicz U."/>
            <person name="Pilsyk S."/>
            <person name="Malc E."/>
            <person name="Mieczkowski P."/>
            <person name="Kruszewska J.S."/>
            <person name="Biernat P."/>
            <person name="Pawlowska J."/>
        </authorList>
    </citation>
    <scope>NUCLEOTIDE SEQUENCE</scope>
    <source>
        <strain evidence="16">WA0000051536</strain>
    </source>
</reference>
<evidence type="ECO:0000256" key="10">
    <source>
        <dbReference type="ARBA" id="ARBA00047307"/>
    </source>
</evidence>
<dbReference type="FunFam" id="1.10.510.10:FF:000449">
    <property type="entry name" value="Calcium/calmodulin-dependent protein kinase"/>
    <property type="match status" value="1"/>
</dbReference>
<dbReference type="InterPro" id="IPR017441">
    <property type="entry name" value="Protein_kinase_ATP_BS"/>
</dbReference>
<feature type="domain" description="Protein kinase" evidence="15">
    <location>
        <begin position="26"/>
        <end position="283"/>
    </location>
</feature>
<keyword evidence="6 12" id="KW-0547">Nucleotide-binding</keyword>
<evidence type="ECO:0000256" key="4">
    <source>
        <dbReference type="ARBA" id="ARBA00022553"/>
    </source>
</evidence>
<comment type="caution">
    <text evidence="16">The sequence shown here is derived from an EMBL/GenBank/DDBJ whole genome shotgun (WGS) entry which is preliminary data.</text>
</comment>
<comment type="similarity">
    <text evidence="1">Belongs to the protein kinase superfamily. CAMK Ser/Thr protein kinase family. CaMK subfamily.</text>
</comment>
<sequence length="355" mass="40417">MGIRDSISAIVHNKRQPDSYEKKKEYTITKVLGNGTFGNVRMANRNSDQLPVAIKSIPKKNVAGHFEVVYREMTVLQGLSHPNITTFYDWFESREKFYLVFELATGGELFERICERGKFTERDAVVTMKAVLKGVEYLHDHQIVHRDLKPENLLFKSEDPDAELTICDFGIAKHLTDESAVLTTICGSPGYVAPEVLLRKGYGKPVDMWSIGVITYTLLCGYQPFRAEDRAELLDEIVHARYEFHDRYWNQVSMEARDFIKRLLTVNPDKRPTASEALKHPWMTTDAALDEDLLEQVRENFNPRQKFKSAVRSVQALQRMRTGATAHRLSIQLSEQAASDSEVNPATQSTPTAFG</sequence>
<feature type="region of interest" description="Disordered" evidence="14">
    <location>
        <begin position="335"/>
        <end position="355"/>
    </location>
</feature>
<dbReference type="PROSITE" id="PS00108">
    <property type="entry name" value="PROTEIN_KINASE_ST"/>
    <property type="match status" value="1"/>
</dbReference>
<dbReference type="InterPro" id="IPR011009">
    <property type="entry name" value="Kinase-like_dom_sf"/>
</dbReference>
<feature type="binding site" evidence="12">
    <location>
        <position position="60"/>
    </location>
    <ligand>
        <name>ATP</name>
        <dbReference type="ChEBI" id="CHEBI:30616"/>
    </ligand>
</feature>
<dbReference type="PROSITE" id="PS50011">
    <property type="entry name" value="PROTEIN_KINASE_DOM"/>
    <property type="match status" value="1"/>
</dbReference>
<dbReference type="InterPro" id="IPR008271">
    <property type="entry name" value="Ser/Thr_kinase_AS"/>
</dbReference>
<evidence type="ECO:0000256" key="1">
    <source>
        <dbReference type="ARBA" id="ARBA00005354"/>
    </source>
</evidence>
<protein>
    <recommendedName>
        <fullName evidence="2">calcium/calmodulin-dependent protein kinase</fullName>
        <ecNumber evidence="2">2.7.11.17</ecNumber>
    </recommendedName>
</protein>
<dbReference type="FunFam" id="3.30.200.20:FF:000042">
    <property type="entry name" value="Aurora kinase A"/>
    <property type="match status" value="1"/>
</dbReference>
<keyword evidence="7" id="KW-0418">Kinase</keyword>
<dbReference type="Gene3D" id="3.30.200.20">
    <property type="entry name" value="Phosphorylase Kinase, domain 1"/>
    <property type="match status" value="1"/>
</dbReference>
<dbReference type="InterPro" id="IPR000719">
    <property type="entry name" value="Prot_kinase_dom"/>
</dbReference>
<dbReference type="SUPFAM" id="SSF56112">
    <property type="entry name" value="Protein kinase-like (PK-like)"/>
    <property type="match status" value="1"/>
</dbReference>
<organism evidence="16 17">
    <name type="scientific">Umbelopsis vinacea</name>
    <dbReference type="NCBI Taxonomy" id="44442"/>
    <lineage>
        <taxon>Eukaryota</taxon>
        <taxon>Fungi</taxon>
        <taxon>Fungi incertae sedis</taxon>
        <taxon>Mucoromycota</taxon>
        <taxon>Mucoromycotina</taxon>
        <taxon>Umbelopsidomycetes</taxon>
        <taxon>Umbelopsidales</taxon>
        <taxon>Umbelopsidaceae</taxon>
        <taxon>Umbelopsis</taxon>
    </lineage>
</organism>
<evidence type="ECO:0000313" key="17">
    <source>
        <dbReference type="Proteomes" id="UP000612746"/>
    </source>
</evidence>
<gene>
    <name evidence="16" type="ORF">INT44_008736</name>
</gene>
<keyword evidence="17" id="KW-1185">Reference proteome</keyword>
<dbReference type="Gene3D" id="1.10.510.10">
    <property type="entry name" value="Transferase(Phosphotransferase) domain 1"/>
    <property type="match status" value="1"/>
</dbReference>
<dbReference type="EC" id="2.7.11.17" evidence="2"/>
<proteinExistence type="inferred from homology"/>
<evidence type="ECO:0000256" key="7">
    <source>
        <dbReference type="ARBA" id="ARBA00022777"/>
    </source>
</evidence>
<evidence type="ECO:0000256" key="12">
    <source>
        <dbReference type="PROSITE-ProRule" id="PRU10141"/>
    </source>
</evidence>
<dbReference type="OrthoDB" id="40902at2759"/>
<dbReference type="PROSITE" id="PS00107">
    <property type="entry name" value="PROTEIN_KINASE_ATP"/>
    <property type="match status" value="1"/>
</dbReference>
<evidence type="ECO:0000256" key="3">
    <source>
        <dbReference type="ARBA" id="ARBA00022527"/>
    </source>
</evidence>
<keyword evidence="9" id="KW-0112">Calmodulin-binding</keyword>
<dbReference type="GO" id="GO:0005524">
    <property type="term" value="F:ATP binding"/>
    <property type="evidence" value="ECO:0007669"/>
    <property type="project" value="UniProtKB-UniRule"/>
</dbReference>
<dbReference type="AlphaFoldDB" id="A0A8H7PG74"/>
<name>A0A8H7PG74_9FUNG</name>
<dbReference type="EMBL" id="JAEPRA010000019">
    <property type="protein sequence ID" value="KAG2173384.1"/>
    <property type="molecule type" value="Genomic_DNA"/>
</dbReference>
<comment type="catalytic activity">
    <reaction evidence="10">
        <text>L-threonyl-[protein] + ATP = O-phospho-L-threonyl-[protein] + ADP + H(+)</text>
        <dbReference type="Rhea" id="RHEA:46608"/>
        <dbReference type="Rhea" id="RHEA-COMP:11060"/>
        <dbReference type="Rhea" id="RHEA-COMP:11605"/>
        <dbReference type="ChEBI" id="CHEBI:15378"/>
        <dbReference type="ChEBI" id="CHEBI:30013"/>
        <dbReference type="ChEBI" id="CHEBI:30616"/>
        <dbReference type="ChEBI" id="CHEBI:61977"/>
        <dbReference type="ChEBI" id="CHEBI:456216"/>
        <dbReference type="EC" id="2.7.11.17"/>
    </reaction>
</comment>